<evidence type="ECO:0000256" key="3">
    <source>
        <dbReference type="ARBA" id="ARBA00022553"/>
    </source>
</evidence>
<evidence type="ECO:0000256" key="2">
    <source>
        <dbReference type="ARBA" id="ARBA00022490"/>
    </source>
</evidence>
<dbReference type="PRINTS" id="PR00032">
    <property type="entry name" value="HTHARAC"/>
</dbReference>
<keyword evidence="7" id="KW-0804">Transcription</keyword>
<dbReference type="InterPro" id="IPR001789">
    <property type="entry name" value="Sig_transdc_resp-reg_receiver"/>
</dbReference>
<keyword evidence="12" id="KW-1185">Reference proteome</keyword>
<dbReference type="InterPro" id="IPR009057">
    <property type="entry name" value="Homeodomain-like_sf"/>
</dbReference>
<evidence type="ECO:0000256" key="4">
    <source>
        <dbReference type="ARBA" id="ARBA00023012"/>
    </source>
</evidence>
<dbReference type="SMART" id="SM00448">
    <property type="entry name" value="REC"/>
    <property type="match status" value="1"/>
</dbReference>
<proteinExistence type="predicted"/>
<dbReference type="EMBL" id="JAUSTZ010000009">
    <property type="protein sequence ID" value="MDQ0227386.1"/>
    <property type="molecule type" value="Genomic_DNA"/>
</dbReference>
<keyword evidence="5" id="KW-0805">Transcription regulation</keyword>
<dbReference type="SUPFAM" id="SSF52172">
    <property type="entry name" value="CheY-like"/>
    <property type="match status" value="1"/>
</dbReference>
<feature type="domain" description="HTH araC/xylS-type" evidence="9">
    <location>
        <begin position="442"/>
        <end position="540"/>
    </location>
</feature>
<evidence type="ECO:0000259" key="9">
    <source>
        <dbReference type="PROSITE" id="PS01124"/>
    </source>
</evidence>
<comment type="subcellular location">
    <subcellularLocation>
        <location evidence="1">Cytoplasm</location>
    </subcellularLocation>
</comment>
<evidence type="ECO:0000256" key="6">
    <source>
        <dbReference type="ARBA" id="ARBA00023125"/>
    </source>
</evidence>
<comment type="caution">
    <text evidence="11">The sequence shown here is derived from an EMBL/GenBank/DDBJ whole genome shotgun (WGS) entry which is preliminary data.</text>
</comment>
<dbReference type="InterPro" id="IPR018060">
    <property type="entry name" value="HTH_AraC"/>
</dbReference>
<protein>
    <submittedName>
        <fullName evidence="11">YesN/AraC family two-component response regulator</fullName>
    </submittedName>
</protein>
<dbReference type="SUPFAM" id="SSF46689">
    <property type="entry name" value="Homeodomain-like"/>
    <property type="match status" value="2"/>
</dbReference>
<dbReference type="PROSITE" id="PS01124">
    <property type="entry name" value="HTH_ARAC_FAMILY_2"/>
    <property type="match status" value="1"/>
</dbReference>
<dbReference type="PANTHER" id="PTHR42713:SF3">
    <property type="entry name" value="TRANSCRIPTIONAL REGULATORY PROTEIN HPTR"/>
    <property type="match status" value="1"/>
</dbReference>
<dbReference type="InterPro" id="IPR020449">
    <property type="entry name" value="Tscrpt_reg_AraC-type_HTH"/>
</dbReference>
<feature type="modified residue" description="4-aspartylphosphate" evidence="8">
    <location>
        <position position="55"/>
    </location>
</feature>
<dbReference type="InterPro" id="IPR018062">
    <property type="entry name" value="HTH_AraC-typ_CS"/>
</dbReference>
<dbReference type="Gene3D" id="1.10.10.60">
    <property type="entry name" value="Homeodomain-like"/>
    <property type="match status" value="2"/>
</dbReference>
<keyword evidence="2" id="KW-0963">Cytoplasm</keyword>
<dbReference type="InterPro" id="IPR051552">
    <property type="entry name" value="HptR"/>
</dbReference>
<dbReference type="SMART" id="SM00342">
    <property type="entry name" value="HTH_ARAC"/>
    <property type="match status" value="1"/>
</dbReference>
<dbReference type="InterPro" id="IPR011006">
    <property type="entry name" value="CheY-like_superfamily"/>
</dbReference>
<accession>A0ABT9Z548</accession>
<keyword evidence="4" id="KW-0902">Two-component regulatory system</keyword>
<reference evidence="11 12" key="1">
    <citation type="submission" date="2023-07" db="EMBL/GenBank/DDBJ databases">
        <title>Genomic Encyclopedia of Type Strains, Phase IV (KMG-IV): sequencing the most valuable type-strain genomes for metagenomic binning, comparative biology and taxonomic classification.</title>
        <authorList>
            <person name="Goeker M."/>
        </authorList>
    </citation>
    <scope>NUCLEOTIDE SEQUENCE [LARGE SCALE GENOMIC DNA]</scope>
    <source>
        <strain evidence="11 12">DSM 17723</strain>
    </source>
</reference>
<feature type="domain" description="Response regulatory" evidence="10">
    <location>
        <begin position="3"/>
        <end position="120"/>
    </location>
</feature>
<dbReference type="CDD" id="cd17536">
    <property type="entry name" value="REC_YesN-like"/>
    <property type="match status" value="1"/>
</dbReference>
<sequence length="540" mass="63295">MREVMIVDDDQSVIKGLLTHIPWNTLDMTVIDSASNGEEALEKIRRHQPDILITDIYMPKLNGIELIRTINKEFPSIYIMIHSGYNHFENAREAIKYGVKHFFLKPSTVEEMEAVLSEVTQDMEAEEKQKRLMAQYNKQLKEYLSYTKDALLREMLLSKFSLDKISIEKLELVNLRKDALFIVASLELIRPPYLTKSKERDWQLLKLSTMNIMREIISGEEEMLDKAEVNIIDYSDSSFVLVFIAKADTVNLTKFSCHLSQILIENILRYLKLSSNVGVGQEKKGLNELNNSFLESQKALEVAEYQEINQVITYDEIKSKNENDRFSYPFDTLKEIKTAISNKEYNHILKIWGKFETYVMTENTPLYIVQNICFSIINALMLEYYSEERATENSFKMAENVMLIYQQHTSKDLMSWMSSKLVEWHNQVKDELIGKKSNKLIRGVKEYVQNYYDQEITLAEIADSLYVNKNYLSQLFKKVTGETFVTYLNRFRIEKAKEKLRQQHYMVYEVSEMVGYQNPTYFSQVFKSITGVSPSEFYKM</sequence>
<dbReference type="Pfam" id="PF00072">
    <property type="entry name" value="Response_reg"/>
    <property type="match status" value="1"/>
</dbReference>
<name>A0ABT9Z548_9BACI</name>
<dbReference type="PANTHER" id="PTHR42713">
    <property type="entry name" value="HISTIDINE KINASE-RELATED"/>
    <property type="match status" value="1"/>
</dbReference>
<keyword evidence="3 8" id="KW-0597">Phosphoprotein</keyword>
<keyword evidence="6" id="KW-0238">DNA-binding</keyword>
<dbReference type="Proteomes" id="UP001232245">
    <property type="component" value="Unassembled WGS sequence"/>
</dbReference>
<dbReference type="RefSeq" id="WP_307190798.1">
    <property type="nucleotide sequence ID" value="NZ_JAUSTZ010000009.1"/>
</dbReference>
<evidence type="ECO:0000256" key="8">
    <source>
        <dbReference type="PROSITE-ProRule" id="PRU00169"/>
    </source>
</evidence>
<evidence type="ECO:0000256" key="1">
    <source>
        <dbReference type="ARBA" id="ARBA00004496"/>
    </source>
</evidence>
<evidence type="ECO:0000259" key="10">
    <source>
        <dbReference type="PROSITE" id="PS50110"/>
    </source>
</evidence>
<dbReference type="Pfam" id="PF12833">
    <property type="entry name" value="HTH_18"/>
    <property type="match status" value="1"/>
</dbReference>
<gene>
    <name evidence="11" type="ORF">J2S02_003731</name>
</gene>
<organism evidence="11 12">
    <name type="scientific">Metabacillus niabensis</name>
    <dbReference type="NCBI Taxonomy" id="324854"/>
    <lineage>
        <taxon>Bacteria</taxon>
        <taxon>Bacillati</taxon>
        <taxon>Bacillota</taxon>
        <taxon>Bacilli</taxon>
        <taxon>Bacillales</taxon>
        <taxon>Bacillaceae</taxon>
        <taxon>Metabacillus</taxon>
    </lineage>
</organism>
<dbReference type="PROSITE" id="PS50110">
    <property type="entry name" value="RESPONSE_REGULATORY"/>
    <property type="match status" value="1"/>
</dbReference>
<dbReference type="Gene3D" id="3.40.50.2300">
    <property type="match status" value="1"/>
</dbReference>
<evidence type="ECO:0000313" key="11">
    <source>
        <dbReference type="EMBL" id="MDQ0227386.1"/>
    </source>
</evidence>
<evidence type="ECO:0000313" key="12">
    <source>
        <dbReference type="Proteomes" id="UP001232245"/>
    </source>
</evidence>
<evidence type="ECO:0000256" key="7">
    <source>
        <dbReference type="ARBA" id="ARBA00023163"/>
    </source>
</evidence>
<evidence type="ECO:0000256" key="5">
    <source>
        <dbReference type="ARBA" id="ARBA00023015"/>
    </source>
</evidence>
<dbReference type="PROSITE" id="PS00041">
    <property type="entry name" value="HTH_ARAC_FAMILY_1"/>
    <property type="match status" value="1"/>
</dbReference>